<sequence length="627" mass="72725">MDFLTALLQAYDTSTEQGLVDKQEGNNTILLPLYHTNMKSRGNDIIQIYLTKQGKLSQAEFLPEKEMTIFPVTSDSIARSGKNPPSHPLVDKISYIAAEDKDLHQLYLNEFNRWYQEVTDTKVKEFLTIIKQFVSKEYFLDEILDKLYGKENYTRNQLEVHYTEGKKSKKADLTKVFLTFAINDFSGYQTISVTNFVKLHENYIRYVEAQDSPRGICNISGEEQQLTTKHRGLLGNAKLVSVSNNKETYQGRFKNGTDIIQIGYKTSEKVHLMLKYLLENQNSRRWLGGQQYLVNWFSDDIANDSQFDISVPSIVPFPTNQSTKPKVVSLANKEVGRSFILGEQKFSKDANYYAAIIDKASNGRISLKFFRDLQASQLLRNLQKWQIRYSWERYSVQDEKIHPTTPSLWQFLQTAYGVERNGRLEVDNDNFKKDQFQKLVVSLIDGRLLPANISTALKANIRKRMNYEKTWLQIQFTTLAVFSHKNGEEQLPVLDRENTDRSYLYGRLLAVLDRTEGATYNRSEPDKQRVTNAQKFWTSYTNHPAKTMQTLIEKTKSYEKALRSANPGLLFKLNKEKQEIINILNDHYLNSADINKALDFHFIFGYYAETQFLFTKTESEEVENVNE</sequence>
<evidence type="ECO:0000313" key="1">
    <source>
        <dbReference type="EMBL" id="GEQ49200.1"/>
    </source>
</evidence>
<reference evidence="2" key="2">
    <citation type="journal article" date="2020" name="Int. Dairy J.">
        <title>Lactic acid bacterial diversity in Brie cheese focusing on salt concentration and pH of isolation medium and characterisation of halophilic and alkaliphilic lactic acid bacterial isolates.</title>
        <authorList>
            <person name="Unno R."/>
            <person name="Matsutani M."/>
            <person name="Suzuki T."/>
            <person name="Kodama K."/>
            <person name="Matsushita H."/>
            <person name="Yamasato K."/>
            <person name="Koizumi Y."/>
            <person name="Ishikawa M."/>
        </authorList>
    </citation>
    <scope>NUCLEOTIDE SEQUENCE</scope>
    <source>
        <strain evidence="2">7C1</strain>
        <strain evidence="1">8C4</strain>
    </source>
</reference>
<dbReference type="RefSeq" id="WP_202583819.1">
    <property type="nucleotide sequence ID" value="NZ_BKBO01000013.1"/>
</dbReference>
<dbReference type="AlphaFoldDB" id="A0AAN4UBJ0"/>
<accession>A0AAN4UBJ0</accession>
<dbReference type="NCBIfam" id="TIGR01863">
    <property type="entry name" value="cas_Csd1"/>
    <property type="match status" value="1"/>
</dbReference>
<evidence type="ECO:0000313" key="4">
    <source>
        <dbReference type="Proteomes" id="UP000886607"/>
    </source>
</evidence>
<comment type="caution">
    <text evidence="2">The sequence shown here is derived from an EMBL/GenBank/DDBJ whole genome shotgun (WGS) entry which is preliminary data.</text>
</comment>
<dbReference type="Proteomes" id="UP000886607">
    <property type="component" value="Unassembled WGS sequence"/>
</dbReference>
<dbReference type="Pfam" id="PF09709">
    <property type="entry name" value="Cas_Csd1"/>
    <property type="match status" value="1"/>
</dbReference>
<dbReference type="EMBL" id="BKBO01000013">
    <property type="protein sequence ID" value="GEQ49200.1"/>
    <property type="molecule type" value="Genomic_DNA"/>
</dbReference>
<dbReference type="EMBL" id="BKBQ01000015">
    <property type="protein sequence ID" value="GEQ54341.1"/>
    <property type="molecule type" value="Genomic_DNA"/>
</dbReference>
<proteinExistence type="predicted"/>
<organism evidence="2 3">
    <name type="scientific">Tetragenococcus koreensis</name>
    <dbReference type="NCBI Taxonomy" id="290335"/>
    <lineage>
        <taxon>Bacteria</taxon>
        <taxon>Bacillati</taxon>
        <taxon>Bacillota</taxon>
        <taxon>Bacilli</taxon>
        <taxon>Lactobacillales</taxon>
        <taxon>Enterococcaceae</taxon>
        <taxon>Tetragenococcus</taxon>
    </lineage>
</organism>
<keyword evidence="4" id="KW-1185">Reference proteome</keyword>
<dbReference type="Proteomes" id="UP000886597">
    <property type="component" value="Unassembled WGS sequence"/>
</dbReference>
<gene>
    <name evidence="1" type="ORF">TK11N_10520</name>
    <name evidence="2" type="ORF">TK2N_11850</name>
</gene>
<evidence type="ECO:0000313" key="2">
    <source>
        <dbReference type="EMBL" id="GEQ54341.1"/>
    </source>
</evidence>
<protein>
    <submittedName>
        <fullName evidence="2">CRISPR-associated protein Csd1</fullName>
    </submittedName>
</protein>
<evidence type="ECO:0000313" key="3">
    <source>
        <dbReference type="Proteomes" id="UP000886597"/>
    </source>
</evidence>
<dbReference type="InterPro" id="IPR010144">
    <property type="entry name" value="CRISPR-assoc_prot_Csd1-typ"/>
</dbReference>
<name>A0AAN4UBJ0_9ENTE</name>
<reference evidence="2" key="1">
    <citation type="submission" date="2019-08" db="EMBL/GenBank/DDBJ databases">
        <authorList>
            <person name="Ishikawa M."/>
            <person name="Suzuki T."/>
            <person name="Matsutani M."/>
        </authorList>
    </citation>
    <scope>NUCLEOTIDE SEQUENCE</scope>
    <source>
        <strain evidence="2">7C1</strain>
        <strain evidence="1">8C4</strain>
    </source>
</reference>